<protein>
    <recommendedName>
        <fullName evidence="3">Rna-directed dna polymerase from mobile element jockey-like</fullName>
    </recommendedName>
</protein>
<proteinExistence type="predicted"/>
<dbReference type="PANTHER" id="PTHR33395:SF22">
    <property type="entry name" value="REVERSE TRANSCRIPTASE DOMAIN-CONTAINING PROTEIN"/>
    <property type="match status" value="1"/>
</dbReference>
<accession>A0ABQ9DA87</accession>
<evidence type="ECO:0000313" key="1">
    <source>
        <dbReference type="EMBL" id="KAJ7415475.1"/>
    </source>
</evidence>
<dbReference type="Proteomes" id="UP001145742">
    <property type="component" value="Unassembled WGS sequence"/>
</dbReference>
<comment type="caution">
    <text evidence="1">The sequence shown here is derived from an EMBL/GenBank/DDBJ whole genome shotgun (WGS) entry which is preliminary data.</text>
</comment>
<keyword evidence="2" id="KW-1185">Reference proteome</keyword>
<dbReference type="PANTHER" id="PTHR33395">
    <property type="entry name" value="TRANSCRIPTASE, PUTATIVE-RELATED-RELATED"/>
    <property type="match status" value="1"/>
</dbReference>
<organism evidence="1 2">
    <name type="scientific">Willisornis vidua</name>
    <name type="common">Xingu scale-backed antbird</name>
    <dbReference type="NCBI Taxonomy" id="1566151"/>
    <lineage>
        <taxon>Eukaryota</taxon>
        <taxon>Metazoa</taxon>
        <taxon>Chordata</taxon>
        <taxon>Craniata</taxon>
        <taxon>Vertebrata</taxon>
        <taxon>Euteleostomi</taxon>
        <taxon>Archelosauria</taxon>
        <taxon>Archosauria</taxon>
        <taxon>Dinosauria</taxon>
        <taxon>Saurischia</taxon>
        <taxon>Theropoda</taxon>
        <taxon>Coelurosauria</taxon>
        <taxon>Aves</taxon>
        <taxon>Neognathae</taxon>
        <taxon>Neoaves</taxon>
        <taxon>Telluraves</taxon>
        <taxon>Australaves</taxon>
        <taxon>Passeriformes</taxon>
        <taxon>Thamnophilidae</taxon>
        <taxon>Willisornis</taxon>
    </lineage>
</organism>
<sequence>MDDGPRLSQCPELEDHDCENEQLSADPELVQNLLVQLDPYKPMGPDGIHHRILKQLTEVIAKHLLIFEWSWESGEVPADWKLANVAPIFKMGKKEDPGNYRSVSLISVLDEGIKCTISKFAYDTKLSGMIDTPERWNVIQRDLDKLKKLMRFNQTKFKVLHLGWATPSINRGWGVGKNANYWN</sequence>
<evidence type="ECO:0000313" key="2">
    <source>
        <dbReference type="Proteomes" id="UP001145742"/>
    </source>
</evidence>
<name>A0ABQ9DA87_9PASS</name>
<gene>
    <name evidence="1" type="ORF">WISP_78103</name>
</gene>
<reference evidence="1" key="1">
    <citation type="submission" date="2019-10" db="EMBL/GenBank/DDBJ databases">
        <authorList>
            <person name="Soares A.E.R."/>
            <person name="Aleixo A."/>
            <person name="Schneider P."/>
            <person name="Miyaki C.Y."/>
            <person name="Schneider M.P."/>
            <person name="Mello C."/>
            <person name="Vasconcelos A.T.R."/>
        </authorList>
    </citation>
    <scope>NUCLEOTIDE SEQUENCE</scope>
    <source>
        <tissue evidence="1">Muscle</tissue>
    </source>
</reference>
<evidence type="ECO:0008006" key="3">
    <source>
        <dbReference type="Google" id="ProtNLM"/>
    </source>
</evidence>
<dbReference type="EMBL" id="WHWB01033944">
    <property type="protein sequence ID" value="KAJ7415475.1"/>
    <property type="molecule type" value="Genomic_DNA"/>
</dbReference>